<dbReference type="Gene3D" id="3.10.100.10">
    <property type="entry name" value="Mannose-Binding Protein A, subunit A"/>
    <property type="match status" value="1"/>
</dbReference>
<evidence type="ECO:0000259" key="5">
    <source>
        <dbReference type="PROSITE" id="PS50041"/>
    </source>
</evidence>
<gene>
    <name evidence="7" type="primary">LOC109474888</name>
</gene>
<dbReference type="PANTHER" id="PTHR22799:SF6">
    <property type="entry name" value="C-TYPE LECTIN DOMAIN FAMILY 4 MEMBER M-LIKE"/>
    <property type="match status" value="1"/>
</dbReference>
<feature type="region of interest" description="Disordered" evidence="3">
    <location>
        <begin position="1"/>
        <end position="89"/>
    </location>
</feature>
<sequence>MDENAHTYQEACTVSSPGMSAKRRGSNPNNSTGTSQVLSLTTGMPRQGGSEGSTFASESDDNVTVTATESVSPTGTSPTGIPGGGVPEVGKRSPGQYGVYAMMKTISVLSLVLKFCLLCVVIYLGVAVLGVKQSVDRLDVKLERTTDKLTNVSGWLQNAIGKLAEPPGTLQDGGQISQRLEQLEGDVKTLNAKSQNMCAVPDAQSICPSGYQKYREVCYKPFNTFKTFRESANTCEADGGTLAMPRDADINAFLISLMNAVDKKGVFWFGLCDHEKEGTWEWIDGTALGTGYSAWGEGQPNNRGVAEDCAHYLRDSRRWNDDGCHHRWFFICQTMP</sequence>
<dbReference type="PROSITE" id="PS00615">
    <property type="entry name" value="C_TYPE_LECTIN_1"/>
    <property type="match status" value="1"/>
</dbReference>
<evidence type="ECO:0000256" key="2">
    <source>
        <dbReference type="ARBA" id="ARBA00023157"/>
    </source>
</evidence>
<feature type="compositionally biased region" description="Polar residues" evidence="3">
    <location>
        <begin position="1"/>
        <end position="18"/>
    </location>
</feature>
<keyword evidence="4" id="KW-1133">Transmembrane helix</keyword>
<reference evidence="7" key="1">
    <citation type="submission" date="2025-08" db="UniProtKB">
        <authorList>
            <consortium name="RefSeq"/>
        </authorList>
    </citation>
    <scope>IDENTIFICATION</scope>
    <source>
        <tissue evidence="7">Gonad</tissue>
    </source>
</reference>
<dbReference type="SMART" id="SM00034">
    <property type="entry name" value="CLECT"/>
    <property type="match status" value="1"/>
</dbReference>
<evidence type="ECO:0000313" key="7">
    <source>
        <dbReference type="RefSeq" id="XP_019630917.1"/>
    </source>
</evidence>
<dbReference type="InterPro" id="IPR016187">
    <property type="entry name" value="CTDL_fold"/>
</dbReference>
<evidence type="ECO:0000256" key="3">
    <source>
        <dbReference type="SAM" id="MobiDB-lite"/>
    </source>
</evidence>
<feature type="transmembrane region" description="Helical" evidence="4">
    <location>
        <begin position="111"/>
        <end position="131"/>
    </location>
</feature>
<dbReference type="PROSITE" id="PS50041">
    <property type="entry name" value="C_TYPE_LECTIN_2"/>
    <property type="match status" value="1"/>
</dbReference>
<feature type="compositionally biased region" description="Polar residues" evidence="3">
    <location>
        <begin position="26"/>
        <end position="44"/>
    </location>
</feature>
<dbReference type="Proteomes" id="UP000515135">
    <property type="component" value="Unplaced"/>
</dbReference>
<dbReference type="InterPro" id="IPR016186">
    <property type="entry name" value="C-type_lectin-like/link_sf"/>
</dbReference>
<keyword evidence="4" id="KW-0472">Membrane</keyword>
<keyword evidence="6" id="KW-1185">Reference proteome</keyword>
<evidence type="ECO:0000256" key="1">
    <source>
        <dbReference type="ARBA" id="ARBA00022734"/>
    </source>
</evidence>
<feature type="domain" description="C-type lectin" evidence="5">
    <location>
        <begin position="214"/>
        <end position="333"/>
    </location>
</feature>
<dbReference type="GeneID" id="109474888"/>
<dbReference type="RefSeq" id="XP_019630917.1">
    <property type="nucleotide sequence ID" value="XM_019775358.1"/>
</dbReference>
<keyword evidence="2" id="KW-1015">Disulfide bond</keyword>
<dbReference type="InterPro" id="IPR018378">
    <property type="entry name" value="C-type_lectin_CS"/>
</dbReference>
<dbReference type="InterPro" id="IPR051663">
    <property type="entry name" value="CLec_Tetranectin-domain"/>
</dbReference>
<feature type="compositionally biased region" description="Low complexity" evidence="3">
    <location>
        <begin position="70"/>
        <end position="80"/>
    </location>
</feature>
<name>A0A6P4ZIH9_BRABE</name>
<dbReference type="GO" id="GO:0030246">
    <property type="term" value="F:carbohydrate binding"/>
    <property type="evidence" value="ECO:0007669"/>
    <property type="project" value="UniProtKB-KW"/>
</dbReference>
<organism evidence="6 7">
    <name type="scientific">Branchiostoma belcheri</name>
    <name type="common">Amphioxus</name>
    <dbReference type="NCBI Taxonomy" id="7741"/>
    <lineage>
        <taxon>Eukaryota</taxon>
        <taxon>Metazoa</taxon>
        <taxon>Chordata</taxon>
        <taxon>Cephalochordata</taxon>
        <taxon>Leptocardii</taxon>
        <taxon>Amphioxiformes</taxon>
        <taxon>Branchiostomatidae</taxon>
        <taxon>Branchiostoma</taxon>
    </lineage>
</organism>
<dbReference type="KEGG" id="bbel:109474888"/>
<dbReference type="Pfam" id="PF00059">
    <property type="entry name" value="Lectin_C"/>
    <property type="match status" value="1"/>
</dbReference>
<dbReference type="OrthoDB" id="6337382at2759"/>
<keyword evidence="1" id="KW-0430">Lectin</keyword>
<evidence type="ECO:0000313" key="6">
    <source>
        <dbReference type="Proteomes" id="UP000515135"/>
    </source>
</evidence>
<evidence type="ECO:0000256" key="4">
    <source>
        <dbReference type="SAM" id="Phobius"/>
    </source>
</evidence>
<dbReference type="SUPFAM" id="SSF56436">
    <property type="entry name" value="C-type lectin-like"/>
    <property type="match status" value="1"/>
</dbReference>
<protein>
    <submittedName>
        <fullName evidence="7">Asialoglycoprotein receptor 1-like isoform X1</fullName>
    </submittedName>
</protein>
<dbReference type="AlphaFoldDB" id="A0A6P4ZIH9"/>
<dbReference type="PANTHER" id="PTHR22799">
    <property type="entry name" value="TETRANECTIN-RELATED"/>
    <property type="match status" value="1"/>
</dbReference>
<dbReference type="InterPro" id="IPR001304">
    <property type="entry name" value="C-type_lectin-like"/>
</dbReference>
<feature type="compositionally biased region" description="Polar residues" evidence="3">
    <location>
        <begin position="52"/>
        <end position="69"/>
    </location>
</feature>
<keyword evidence="4" id="KW-0812">Transmembrane</keyword>
<accession>A0A6P4ZIH9</accession>
<proteinExistence type="predicted"/>